<accession>A0A2P8HJ95</accession>
<evidence type="ECO:0000313" key="3">
    <source>
        <dbReference type="EMBL" id="PSL46250.1"/>
    </source>
</evidence>
<dbReference type="Proteomes" id="UP000240971">
    <property type="component" value="Unassembled WGS sequence"/>
</dbReference>
<sequence length="247" mass="28254">MNTGDNPKHSMNMKKNYLFLMTGFTVIMMLFAACKKDYYQDSGLAKGKFNGSVLDYLKSKPEYFSDVVKVIEITQMEDVFRKENITFFAPSNDCFDSTLRIVNSTLYLLGKDTISSYTQVPAQLWREMLTRYLFKGKYMLNDIPQIDPVQYKTYPGVFIRSYDGLPMNLGVVYHSDGGAQYVGYRQLQVSYTADISQPPMTWYAAPVASVNIEPDNGVVHVLVFRTHYFGFSPSEFFSRVVQYGLGK</sequence>
<dbReference type="InterPro" id="IPR000782">
    <property type="entry name" value="FAS1_domain"/>
</dbReference>
<dbReference type="SUPFAM" id="SSF82153">
    <property type="entry name" value="FAS1 domain"/>
    <property type="match status" value="1"/>
</dbReference>
<dbReference type="PROSITE" id="PS50213">
    <property type="entry name" value="FAS1"/>
    <property type="match status" value="1"/>
</dbReference>
<dbReference type="AlphaFoldDB" id="A0A2P8HJ95"/>
<dbReference type="EMBL" id="PYAW01000003">
    <property type="protein sequence ID" value="PSL46250.1"/>
    <property type="molecule type" value="Genomic_DNA"/>
</dbReference>
<evidence type="ECO:0000313" key="4">
    <source>
        <dbReference type="Proteomes" id="UP000240971"/>
    </source>
</evidence>
<evidence type="ECO:0000259" key="2">
    <source>
        <dbReference type="PROSITE" id="PS50213"/>
    </source>
</evidence>
<keyword evidence="4" id="KW-1185">Reference proteome</keyword>
<protein>
    <submittedName>
        <fullName evidence="3">Fasciclin domain-containing protein</fullName>
    </submittedName>
</protein>
<comment type="caution">
    <text evidence="3">The sequence shown here is derived from an EMBL/GenBank/DDBJ whole genome shotgun (WGS) entry which is preliminary data.</text>
</comment>
<organism evidence="3 4">
    <name type="scientific">Chitinophaga niastensis</name>
    <dbReference type="NCBI Taxonomy" id="536980"/>
    <lineage>
        <taxon>Bacteria</taxon>
        <taxon>Pseudomonadati</taxon>
        <taxon>Bacteroidota</taxon>
        <taxon>Chitinophagia</taxon>
        <taxon>Chitinophagales</taxon>
        <taxon>Chitinophagaceae</taxon>
        <taxon>Chitinophaga</taxon>
    </lineage>
</organism>
<reference evidence="3 4" key="1">
    <citation type="submission" date="2018-03" db="EMBL/GenBank/DDBJ databases">
        <title>Genomic Encyclopedia of Archaeal and Bacterial Type Strains, Phase II (KMG-II): from individual species to whole genera.</title>
        <authorList>
            <person name="Goeker M."/>
        </authorList>
    </citation>
    <scope>NUCLEOTIDE SEQUENCE [LARGE SCALE GENOMIC DNA]</scope>
    <source>
        <strain evidence="3 4">DSM 24859</strain>
    </source>
</reference>
<name>A0A2P8HJ95_CHINA</name>
<keyword evidence="1" id="KW-1133">Transmembrane helix</keyword>
<feature type="domain" description="FAS1" evidence="2">
    <location>
        <begin position="50"/>
        <end position="226"/>
    </location>
</feature>
<keyword evidence="1" id="KW-0812">Transmembrane</keyword>
<dbReference type="InterPro" id="IPR036378">
    <property type="entry name" value="FAS1_dom_sf"/>
</dbReference>
<proteinExistence type="predicted"/>
<dbReference type="Pfam" id="PF02469">
    <property type="entry name" value="Fasciclin"/>
    <property type="match status" value="1"/>
</dbReference>
<keyword evidence="1" id="KW-0472">Membrane</keyword>
<evidence type="ECO:0000256" key="1">
    <source>
        <dbReference type="SAM" id="Phobius"/>
    </source>
</evidence>
<feature type="transmembrane region" description="Helical" evidence="1">
    <location>
        <begin position="17"/>
        <end position="34"/>
    </location>
</feature>
<dbReference type="Gene3D" id="2.30.180.10">
    <property type="entry name" value="FAS1 domain"/>
    <property type="match status" value="1"/>
</dbReference>
<gene>
    <name evidence="3" type="ORF">CLV51_103226</name>
</gene>